<dbReference type="Pfam" id="PF02142">
    <property type="entry name" value="MGS"/>
    <property type="match status" value="1"/>
</dbReference>
<reference evidence="3" key="1">
    <citation type="submission" date="2023-07" db="EMBL/GenBank/DDBJ databases">
        <title>Whole genome shotgun sequence of Streptomyces achromogenes subsp. rubradiris NBRC 14000.</title>
        <authorList>
            <person name="Komaki H."/>
            <person name="Tamura T."/>
        </authorList>
    </citation>
    <scope>NUCLEOTIDE SEQUENCE [LARGE SCALE GENOMIC DNA]</scope>
    <source>
        <strain evidence="3">NBRC 14000</strain>
    </source>
</reference>
<dbReference type="Proteomes" id="UP000646738">
    <property type="component" value="Unassembled WGS sequence"/>
</dbReference>
<sequence>MYAVLSVTDKTGITELGAGLGRLGLRLAATAGTAGLLREAGLDATVIGDLSGVPELMGGRVRAFHPSVFGGLLYRRGHPADEADVRRHGVPRIDVLVCNFRDLPPDDTSEGVLDSIDVGGPAMVRAAAKNHADVLPVVDPADYGAVLAALTAAGGRAGATDPGFRRRLAVKAFARTEAYDRSIHRFLARLAETGAGQPRT</sequence>
<dbReference type="SMART" id="SM00851">
    <property type="entry name" value="MGS"/>
    <property type="match status" value="1"/>
</dbReference>
<name>A0ABQ3R459_STRRR</name>
<dbReference type="PANTHER" id="PTHR11692:SF0">
    <property type="entry name" value="BIFUNCTIONAL PURINE BIOSYNTHESIS PROTEIN ATIC"/>
    <property type="match status" value="1"/>
</dbReference>
<comment type="caution">
    <text evidence="2">The sequence shown here is derived from an EMBL/GenBank/DDBJ whole genome shotgun (WGS) entry which is preliminary data.</text>
</comment>
<keyword evidence="3" id="KW-1185">Reference proteome</keyword>
<dbReference type="InterPro" id="IPR002695">
    <property type="entry name" value="PurH-like"/>
</dbReference>
<dbReference type="InterPro" id="IPR011607">
    <property type="entry name" value="MGS-like_dom"/>
</dbReference>
<organism evidence="2 3">
    <name type="scientific">Streptomyces rubradiris</name>
    <name type="common">Streptomyces achromogenes subsp. rubradiris</name>
    <dbReference type="NCBI Taxonomy" id="285531"/>
    <lineage>
        <taxon>Bacteria</taxon>
        <taxon>Bacillati</taxon>
        <taxon>Actinomycetota</taxon>
        <taxon>Actinomycetes</taxon>
        <taxon>Kitasatosporales</taxon>
        <taxon>Streptomycetaceae</taxon>
        <taxon>Streptomyces</taxon>
    </lineage>
</organism>
<dbReference type="Pfam" id="PF01808">
    <property type="entry name" value="AICARFT_IMPCHas"/>
    <property type="match status" value="1"/>
</dbReference>
<dbReference type="PROSITE" id="PS51855">
    <property type="entry name" value="MGS"/>
    <property type="match status" value="1"/>
</dbReference>
<feature type="domain" description="MGS-like" evidence="1">
    <location>
        <begin position="1"/>
        <end position="138"/>
    </location>
</feature>
<dbReference type="InterPro" id="IPR036914">
    <property type="entry name" value="MGS-like_dom_sf"/>
</dbReference>
<gene>
    <name evidence="2" type="ORF">Srubr_04860</name>
</gene>
<evidence type="ECO:0000313" key="3">
    <source>
        <dbReference type="Proteomes" id="UP000646738"/>
    </source>
</evidence>
<dbReference type="PANTHER" id="PTHR11692">
    <property type="entry name" value="BIFUNCTIONAL PURINE BIOSYNTHESIS PROTEIN PURH"/>
    <property type="match status" value="1"/>
</dbReference>
<accession>A0ABQ3R459</accession>
<dbReference type="EMBL" id="BNEA01000001">
    <property type="protein sequence ID" value="GHI50640.1"/>
    <property type="molecule type" value="Genomic_DNA"/>
</dbReference>
<evidence type="ECO:0000313" key="2">
    <source>
        <dbReference type="EMBL" id="GHI50640.1"/>
    </source>
</evidence>
<proteinExistence type="predicted"/>
<evidence type="ECO:0000259" key="1">
    <source>
        <dbReference type="PROSITE" id="PS51855"/>
    </source>
</evidence>
<protein>
    <recommendedName>
        <fullName evidence="1">MGS-like domain-containing protein</fullName>
    </recommendedName>
</protein>
<dbReference type="SUPFAM" id="SSF52335">
    <property type="entry name" value="Methylglyoxal synthase-like"/>
    <property type="match status" value="1"/>
</dbReference>
<dbReference type="Gene3D" id="3.40.50.1380">
    <property type="entry name" value="Methylglyoxal synthase-like domain"/>
    <property type="match status" value="1"/>
</dbReference>